<reference evidence="3" key="1">
    <citation type="submission" date="2020-05" db="EMBL/GenBank/DDBJ databases">
        <authorList>
            <person name="Chiriac C."/>
            <person name="Salcher M."/>
            <person name="Ghai R."/>
            <person name="Kavagutti S V."/>
        </authorList>
    </citation>
    <scope>NUCLEOTIDE SEQUENCE</scope>
</reference>
<evidence type="ECO:0000313" key="3">
    <source>
        <dbReference type="EMBL" id="CAB4722895.1"/>
    </source>
</evidence>
<accession>A0A6J6RLH8</accession>
<dbReference type="InterPro" id="IPR001296">
    <property type="entry name" value="Glyco_trans_1"/>
</dbReference>
<dbReference type="EMBL" id="CAEZYK010000035">
    <property type="protein sequence ID" value="CAB4722895.1"/>
    <property type="molecule type" value="Genomic_DNA"/>
</dbReference>
<keyword evidence="1" id="KW-0808">Transferase</keyword>
<sequence length="377" mass="41083">MSRIRVAYDSTSLLDTRTGISYTAAQTLETLAANHLDALDLYPYAITWSGRHDLAATVPATTHPCARPIPARLARWGWQHLNAPRIERWTGPVDVVHATAYVVPPSKAPVIVTIADLNYIRYPEFCTPDVLTYPAMVQRALDQGAVVHTISEFVNQEVRDYYNLPAERVVNIYPGILPSVGGDPARGKKLVGSERYLVSLGTIEPRKNLPALVRSFDEIAANHPDLRLAIVGAPGWGSESLDRAIAAAHTRDRIVTLGYVDESTRCDLLAGAIALVYPSFYEGFGLPPLEAAQAGVPTVASNAGSLPEVLGDSALLPDPNDEDAIKKALSQIINDEELRATLVARGKERLTKFSWEKTAAELCALYQRVAQESPQAR</sequence>
<protein>
    <submittedName>
        <fullName evidence="3">Unannotated protein</fullName>
    </submittedName>
</protein>
<dbReference type="Pfam" id="PF00534">
    <property type="entry name" value="Glycos_transf_1"/>
    <property type="match status" value="1"/>
</dbReference>
<dbReference type="SUPFAM" id="SSF53756">
    <property type="entry name" value="UDP-Glycosyltransferase/glycogen phosphorylase"/>
    <property type="match status" value="1"/>
</dbReference>
<gene>
    <name evidence="3" type="ORF">UFOPK2683_00771</name>
    <name evidence="4" type="ORF">UFOPK4121_01749</name>
</gene>
<dbReference type="PANTHER" id="PTHR46401:SF2">
    <property type="entry name" value="GLYCOSYLTRANSFERASE WBBK-RELATED"/>
    <property type="match status" value="1"/>
</dbReference>
<dbReference type="Gene3D" id="3.40.50.2000">
    <property type="entry name" value="Glycogen Phosphorylase B"/>
    <property type="match status" value="2"/>
</dbReference>
<feature type="domain" description="Glycosyl transferase family 1" evidence="2">
    <location>
        <begin position="192"/>
        <end position="349"/>
    </location>
</feature>
<organism evidence="3">
    <name type="scientific">freshwater metagenome</name>
    <dbReference type="NCBI Taxonomy" id="449393"/>
    <lineage>
        <taxon>unclassified sequences</taxon>
        <taxon>metagenomes</taxon>
        <taxon>ecological metagenomes</taxon>
    </lineage>
</organism>
<dbReference type="AlphaFoldDB" id="A0A6J6RLH8"/>
<dbReference type="EMBL" id="CAFBPQ010000117">
    <property type="protein sequence ID" value="CAB5034628.1"/>
    <property type="molecule type" value="Genomic_DNA"/>
</dbReference>
<dbReference type="PANTHER" id="PTHR46401">
    <property type="entry name" value="GLYCOSYLTRANSFERASE WBBK-RELATED"/>
    <property type="match status" value="1"/>
</dbReference>
<dbReference type="GO" id="GO:0009103">
    <property type="term" value="P:lipopolysaccharide biosynthetic process"/>
    <property type="evidence" value="ECO:0007669"/>
    <property type="project" value="TreeGrafter"/>
</dbReference>
<dbReference type="GO" id="GO:0016757">
    <property type="term" value="F:glycosyltransferase activity"/>
    <property type="evidence" value="ECO:0007669"/>
    <property type="project" value="InterPro"/>
</dbReference>
<evidence type="ECO:0000313" key="4">
    <source>
        <dbReference type="EMBL" id="CAB5034628.1"/>
    </source>
</evidence>
<evidence type="ECO:0000259" key="2">
    <source>
        <dbReference type="Pfam" id="PF00534"/>
    </source>
</evidence>
<evidence type="ECO:0000256" key="1">
    <source>
        <dbReference type="ARBA" id="ARBA00022679"/>
    </source>
</evidence>
<proteinExistence type="predicted"/>
<name>A0A6J6RLH8_9ZZZZ</name>
<dbReference type="CDD" id="cd03809">
    <property type="entry name" value="GT4_MtfB-like"/>
    <property type="match status" value="1"/>
</dbReference>